<dbReference type="KEGG" id="sesp:BN6_57650"/>
<name>K0K8R5_SACES</name>
<dbReference type="EMBL" id="HE804045">
    <property type="protein sequence ID" value="CCH33023.1"/>
    <property type="molecule type" value="Genomic_DNA"/>
</dbReference>
<dbReference type="BioCyc" id="SESP1179773:BN6_RS27745-MONOMER"/>
<dbReference type="AlphaFoldDB" id="K0K8R5"/>
<organism evidence="1 2">
    <name type="scientific">Saccharothrix espanaensis (strain ATCC 51144 / DSM 44229 / JCM 9112 / NBRC 15066 / NRRL 15764)</name>
    <dbReference type="NCBI Taxonomy" id="1179773"/>
    <lineage>
        <taxon>Bacteria</taxon>
        <taxon>Bacillati</taxon>
        <taxon>Actinomycetota</taxon>
        <taxon>Actinomycetes</taxon>
        <taxon>Pseudonocardiales</taxon>
        <taxon>Pseudonocardiaceae</taxon>
        <taxon>Saccharothrix</taxon>
    </lineage>
</organism>
<evidence type="ECO:0000313" key="1">
    <source>
        <dbReference type="EMBL" id="CCH33023.1"/>
    </source>
</evidence>
<sequence>MVQIGVVVGEGGRVWAVQVGSGGEWWSVGGRVAREDHALGAVGVGEGGEVCVGCSRKGDVGGEAGLGQLGVSADLEQLPGSWNQIDTSALCYWRLLSR</sequence>
<dbReference type="Proteomes" id="UP000006281">
    <property type="component" value="Chromosome"/>
</dbReference>
<dbReference type="HOGENOM" id="CLU_2331980_0_0_11"/>
<evidence type="ECO:0000313" key="2">
    <source>
        <dbReference type="Proteomes" id="UP000006281"/>
    </source>
</evidence>
<reference evidence="1 2" key="1">
    <citation type="journal article" date="2012" name="BMC Genomics">
        <title>Complete genome sequence of Saccharothrix espanaensis DSM 44229T and comparison to the other completely sequenced Pseudonocardiaceae.</title>
        <authorList>
            <person name="Strobel T."/>
            <person name="Al-Dilaimi A."/>
            <person name="Blom J."/>
            <person name="Gessner A."/>
            <person name="Kalinowski J."/>
            <person name="Luzhetska M."/>
            <person name="Puhler A."/>
            <person name="Szczepanowski R."/>
            <person name="Bechthold A."/>
            <person name="Ruckert C."/>
        </authorList>
    </citation>
    <scope>NUCLEOTIDE SEQUENCE [LARGE SCALE GENOMIC DNA]</scope>
    <source>
        <strain evidence="2">ATCC 51144 / DSM 44229 / JCM 9112 / NBRC 15066 / NRRL 15764</strain>
    </source>
</reference>
<keyword evidence="2" id="KW-1185">Reference proteome</keyword>
<proteinExistence type="predicted"/>
<protein>
    <submittedName>
        <fullName evidence="1">Uncharacterized protein</fullName>
    </submittedName>
</protein>
<gene>
    <name evidence="1" type="ordered locus">BN6_57650</name>
</gene>
<accession>K0K8R5</accession>